<name>A0A1Y2D7I2_9PEZI</name>
<dbReference type="GeneID" id="63777813"/>
<evidence type="ECO:0000313" key="5">
    <source>
        <dbReference type="Proteomes" id="UP000193689"/>
    </source>
</evidence>
<dbReference type="InterPro" id="IPR002347">
    <property type="entry name" value="SDR_fam"/>
</dbReference>
<reference evidence="4 5" key="1">
    <citation type="submission" date="2016-07" db="EMBL/GenBank/DDBJ databases">
        <title>Pervasive Adenine N6-methylation of Active Genes in Fungi.</title>
        <authorList>
            <consortium name="DOE Joint Genome Institute"/>
            <person name="Mondo S.J."/>
            <person name="Dannebaum R.O."/>
            <person name="Kuo R.C."/>
            <person name="Labutti K."/>
            <person name="Haridas S."/>
            <person name="Kuo A."/>
            <person name="Salamov A."/>
            <person name="Ahrendt S.R."/>
            <person name="Lipzen A."/>
            <person name="Sullivan W."/>
            <person name="Andreopoulos W.B."/>
            <person name="Clum A."/>
            <person name="Lindquist E."/>
            <person name="Daum C."/>
            <person name="Ramamoorthy G.K."/>
            <person name="Gryganskyi A."/>
            <person name="Culley D."/>
            <person name="Magnuson J.K."/>
            <person name="James T.Y."/>
            <person name="O'Malley M.A."/>
            <person name="Stajich J.E."/>
            <person name="Spatafora J.W."/>
            <person name="Visel A."/>
            <person name="Grigoriev I.V."/>
        </authorList>
    </citation>
    <scope>NUCLEOTIDE SEQUENCE [LARGE SCALE GENOMIC DNA]</scope>
    <source>
        <strain evidence="4 5">CBS 129021</strain>
    </source>
</reference>
<comment type="caution">
    <text evidence="4">The sequence shown here is derived from an EMBL/GenBank/DDBJ whole genome shotgun (WGS) entry which is preliminary data.</text>
</comment>
<dbReference type="InterPro" id="IPR036291">
    <property type="entry name" value="NAD(P)-bd_dom_sf"/>
</dbReference>
<dbReference type="OrthoDB" id="1274115at2759"/>
<dbReference type="RefSeq" id="XP_040709253.1">
    <property type="nucleotide sequence ID" value="XM_040861601.1"/>
</dbReference>
<evidence type="ECO:0000256" key="2">
    <source>
        <dbReference type="ARBA" id="ARBA00023002"/>
    </source>
</evidence>
<proteinExistence type="inferred from homology"/>
<evidence type="ECO:0000256" key="3">
    <source>
        <dbReference type="RuleBase" id="RU000363"/>
    </source>
</evidence>
<dbReference type="AlphaFoldDB" id="A0A1Y2D7I2"/>
<keyword evidence="2" id="KW-0560">Oxidoreductase</keyword>
<evidence type="ECO:0000313" key="4">
    <source>
        <dbReference type="EMBL" id="ORY54565.1"/>
    </source>
</evidence>
<gene>
    <name evidence="4" type="ORF">BCR38DRAFT_453503</name>
</gene>
<dbReference type="EMBL" id="MCFJ01000033">
    <property type="protein sequence ID" value="ORY54565.1"/>
    <property type="molecule type" value="Genomic_DNA"/>
</dbReference>
<dbReference type="PRINTS" id="PR00081">
    <property type="entry name" value="GDHRDH"/>
</dbReference>
<accession>A0A1Y2D7I2</accession>
<dbReference type="Gene3D" id="3.40.50.720">
    <property type="entry name" value="NAD(P)-binding Rossmann-like Domain"/>
    <property type="match status" value="1"/>
</dbReference>
<sequence>MTGNNVWFISGATSGFGLSIAREALFRGDKVIASSRSATTSSKLISLSSTYPSSSLLLIDLDVSAPDSTIQSAFQKATDAFGPITHFINAAGYLLQGPIEGASQQEVLNTFTVNVLGNINLIRNEIALLRPRGQEHVGVIANFGSMASWGGGPGYAYYSATKWAISGFTESLYEEVAPLGIRGIVIEPGYFRTGFLSTGGGNMLRVEKQMAEEYKTTGVGGLETMLAQANDNQPGDVAKGAKVIVDVLTQTGVGAGREIPMRLLLGPDCVEAVRSKMARTEATIKEWEHVSLGTDHEDVRKD</sequence>
<dbReference type="STRING" id="1141098.A0A1Y2D7I2"/>
<comment type="similarity">
    <text evidence="1 3">Belongs to the short-chain dehydrogenases/reductases (SDR) family.</text>
</comment>
<dbReference type="Pfam" id="PF00106">
    <property type="entry name" value="adh_short"/>
    <property type="match status" value="1"/>
</dbReference>
<dbReference type="InParanoid" id="A0A1Y2D7I2"/>
<dbReference type="PANTHER" id="PTHR43976:SF16">
    <property type="entry name" value="SHORT-CHAIN DEHYDROGENASE_REDUCTASE FAMILY PROTEIN"/>
    <property type="match status" value="1"/>
</dbReference>
<dbReference type="InterPro" id="IPR051911">
    <property type="entry name" value="SDR_oxidoreductase"/>
</dbReference>
<dbReference type="SUPFAM" id="SSF51735">
    <property type="entry name" value="NAD(P)-binding Rossmann-fold domains"/>
    <property type="match status" value="1"/>
</dbReference>
<evidence type="ECO:0000256" key="1">
    <source>
        <dbReference type="ARBA" id="ARBA00006484"/>
    </source>
</evidence>
<keyword evidence="5" id="KW-1185">Reference proteome</keyword>
<organism evidence="4 5">
    <name type="scientific">Pseudomassariella vexata</name>
    <dbReference type="NCBI Taxonomy" id="1141098"/>
    <lineage>
        <taxon>Eukaryota</taxon>
        <taxon>Fungi</taxon>
        <taxon>Dikarya</taxon>
        <taxon>Ascomycota</taxon>
        <taxon>Pezizomycotina</taxon>
        <taxon>Sordariomycetes</taxon>
        <taxon>Xylariomycetidae</taxon>
        <taxon>Amphisphaeriales</taxon>
        <taxon>Pseudomassariaceae</taxon>
        <taxon>Pseudomassariella</taxon>
    </lineage>
</organism>
<dbReference type="PRINTS" id="PR00080">
    <property type="entry name" value="SDRFAMILY"/>
</dbReference>
<dbReference type="Proteomes" id="UP000193689">
    <property type="component" value="Unassembled WGS sequence"/>
</dbReference>
<dbReference type="GO" id="GO:0016491">
    <property type="term" value="F:oxidoreductase activity"/>
    <property type="evidence" value="ECO:0007669"/>
    <property type="project" value="UniProtKB-KW"/>
</dbReference>
<dbReference type="PANTHER" id="PTHR43976">
    <property type="entry name" value="SHORT CHAIN DEHYDROGENASE"/>
    <property type="match status" value="1"/>
</dbReference>
<protein>
    <submittedName>
        <fullName evidence="4">Uncharacterized protein</fullName>
    </submittedName>
</protein>